<proteinExistence type="predicted"/>
<dbReference type="EMBL" id="NRRY01000003">
    <property type="protein sequence ID" value="MBK1617589.1"/>
    <property type="molecule type" value="Genomic_DNA"/>
</dbReference>
<keyword evidence="1" id="KW-0812">Transmembrane</keyword>
<evidence type="ECO:0000313" key="2">
    <source>
        <dbReference type="EMBL" id="MBK1617589.1"/>
    </source>
</evidence>
<organism evidence="2 3">
    <name type="scientific">Lamprobacter modestohalophilus</name>
    <dbReference type="NCBI Taxonomy" id="1064514"/>
    <lineage>
        <taxon>Bacteria</taxon>
        <taxon>Pseudomonadati</taxon>
        <taxon>Pseudomonadota</taxon>
        <taxon>Gammaproteobacteria</taxon>
        <taxon>Chromatiales</taxon>
        <taxon>Chromatiaceae</taxon>
        <taxon>Lamprobacter</taxon>
    </lineage>
</organism>
<keyword evidence="3" id="KW-1185">Reference proteome</keyword>
<sequence>MDRNLNSSTIKPHELVANLEVLRGKIARKPTNYTPQKDFPRSIYDSLSKYTPTSHVNLILVGSDLFRELFLWPFPFFVLSFSASKYWLWTAAFPSVIWLYMRMWVVSLKRPSAGDAMVNPAAAKIIDEAMVKLVRLSCGKLFRRWKSTDILSGHQQELDEIRAVYLNGYWYPCITAIFPLLDHICRKLLKTENLRKGVGQINKVFQDANICLESLRPGAGAWDFAKKSGANAQDLSDKDLRLVGVALESFLHFAGAYYGHATSDQDARALNRHAVLHGQRDRVWTREDASRLLLFLDLMLILIPVFEILLASEPQE</sequence>
<reference evidence="2 3" key="1">
    <citation type="journal article" date="2020" name="Microorganisms">
        <title>Osmotic Adaptation and Compatible Solute Biosynthesis of Phototrophic Bacteria as Revealed from Genome Analyses.</title>
        <authorList>
            <person name="Imhoff J.F."/>
            <person name="Rahn T."/>
            <person name="Kunzel S."/>
            <person name="Keller A."/>
            <person name="Neulinger S.C."/>
        </authorList>
    </citation>
    <scope>NUCLEOTIDE SEQUENCE [LARGE SCALE GENOMIC DNA]</scope>
    <source>
        <strain evidence="2 3">DSM 25653</strain>
    </source>
</reference>
<dbReference type="AlphaFoldDB" id="A0A9X0W5Y2"/>
<name>A0A9X0W5Y2_9GAMM</name>
<dbReference type="RefSeq" id="WP_200239078.1">
    <property type="nucleotide sequence ID" value="NZ_NRRY01000003.1"/>
</dbReference>
<protein>
    <submittedName>
        <fullName evidence="2">Uncharacterized protein</fullName>
    </submittedName>
</protein>
<evidence type="ECO:0000256" key="1">
    <source>
        <dbReference type="SAM" id="Phobius"/>
    </source>
</evidence>
<keyword evidence="1" id="KW-1133">Transmembrane helix</keyword>
<gene>
    <name evidence="2" type="ORF">CKO42_03795</name>
</gene>
<keyword evidence="1" id="KW-0472">Membrane</keyword>
<dbReference type="Proteomes" id="UP001138768">
    <property type="component" value="Unassembled WGS sequence"/>
</dbReference>
<comment type="caution">
    <text evidence="2">The sequence shown here is derived from an EMBL/GenBank/DDBJ whole genome shotgun (WGS) entry which is preliminary data.</text>
</comment>
<feature type="transmembrane region" description="Helical" evidence="1">
    <location>
        <begin position="292"/>
        <end position="311"/>
    </location>
</feature>
<feature type="transmembrane region" description="Helical" evidence="1">
    <location>
        <begin position="74"/>
        <end position="100"/>
    </location>
</feature>
<accession>A0A9X0W5Y2</accession>
<evidence type="ECO:0000313" key="3">
    <source>
        <dbReference type="Proteomes" id="UP001138768"/>
    </source>
</evidence>